<dbReference type="SUPFAM" id="SSF49879">
    <property type="entry name" value="SMAD/FHA domain"/>
    <property type="match status" value="1"/>
</dbReference>
<dbReference type="PROSITE" id="PS50006">
    <property type="entry name" value="FHA_DOMAIN"/>
    <property type="match status" value="1"/>
</dbReference>
<keyword evidence="4" id="KW-1185">Reference proteome</keyword>
<sequence length="312" mass="34886">MMAEKSDLELVKSEDDEITIDVPPDAFEESFAEETERNACLVFLSGPVMGHTVSLSESPKVVGRADDADLVITDEGVSRRHARFYLREQGGYVEDLNSSNGVYVNGQRIERFAHLEQGDKITLGTDTILKFTYHDHLDEDFQQRLLDAAIKDPLTQVHNRAFFDQKFDSEFGYAARYGDQIALILFDLDHFKKVNDTHGHLAGDAVLEKLGSLLNQTVRTEDFVARYGGEEFAMICRGASLEQAWQAAERLRKLVEQNEFTHDGEELAVTISAGVASYPEQEVDSASELIDAADRALYASKQNGRNRATKAD</sequence>
<dbReference type="InterPro" id="IPR029787">
    <property type="entry name" value="Nucleotide_cyclase"/>
</dbReference>
<dbReference type="OrthoDB" id="9759607at2"/>
<evidence type="ECO:0000259" key="1">
    <source>
        <dbReference type="PROSITE" id="PS50006"/>
    </source>
</evidence>
<feature type="domain" description="FHA" evidence="1">
    <location>
        <begin position="60"/>
        <end position="109"/>
    </location>
</feature>
<accession>A0A4Y6PRI1</accession>
<evidence type="ECO:0000313" key="4">
    <source>
        <dbReference type="Proteomes" id="UP000315995"/>
    </source>
</evidence>
<dbReference type="GO" id="GO:0052621">
    <property type="term" value="F:diguanylate cyclase activity"/>
    <property type="evidence" value="ECO:0007669"/>
    <property type="project" value="TreeGrafter"/>
</dbReference>
<dbReference type="InterPro" id="IPR000160">
    <property type="entry name" value="GGDEF_dom"/>
</dbReference>
<dbReference type="Proteomes" id="UP000315995">
    <property type="component" value="Chromosome"/>
</dbReference>
<reference evidence="3 4" key="1">
    <citation type="submission" date="2019-06" db="EMBL/GenBank/DDBJ databases">
        <title>Persicimonas caeni gen. nov., sp. nov., a predatory bacterium isolated from solar saltern.</title>
        <authorList>
            <person name="Wang S."/>
        </authorList>
    </citation>
    <scope>NUCLEOTIDE SEQUENCE [LARGE SCALE GENOMIC DNA]</scope>
    <source>
        <strain evidence="3 4">YN101</strain>
    </source>
</reference>
<dbReference type="CDD" id="cd01949">
    <property type="entry name" value="GGDEF"/>
    <property type="match status" value="1"/>
</dbReference>
<dbReference type="GO" id="GO:1902201">
    <property type="term" value="P:negative regulation of bacterial-type flagellum-dependent cell motility"/>
    <property type="evidence" value="ECO:0007669"/>
    <property type="project" value="TreeGrafter"/>
</dbReference>
<dbReference type="InterPro" id="IPR050469">
    <property type="entry name" value="Diguanylate_Cyclase"/>
</dbReference>
<dbReference type="SUPFAM" id="SSF55073">
    <property type="entry name" value="Nucleotide cyclase"/>
    <property type="match status" value="1"/>
</dbReference>
<dbReference type="InterPro" id="IPR043128">
    <property type="entry name" value="Rev_trsase/Diguanyl_cyclase"/>
</dbReference>
<dbReference type="EMBL" id="CP041186">
    <property type="protein sequence ID" value="QDG50928.1"/>
    <property type="molecule type" value="Genomic_DNA"/>
</dbReference>
<dbReference type="SMART" id="SM00240">
    <property type="entry name" value="FHA"/>
    <property type="match status" value="1"/>
</dbReference>
<proteinExistence type="predicted"/>
<dbReference type="FunFam" id="3.30.70.270:FF:000001">
    <property type="entry name" value="Diguanylate cyclase domain protein"/>
    <property type="match status" value="1"/>
</dbReference>
<organism evidence="3 4">
    <name type="scientific">Persicimonas caeni</name>
    <dbReference type="NCBI Taxonomy" id="2292766"/>
    <lineage>
        <taxon>Bacteria</taxon>
        <taxon>Deltaproteobacteria</taxon>
        <taxon>Bradymonadales</taxon>
        <taxon>Bradymonadaceae</taxon>
        <taxon>Persicimonas</taxon>
    </lineage>
</organism>
<dbReference type="Gene3D" id="2.60.200.20">
    <property type="match status" value="1"/>
</dbReference>
<dbReference type="PANTHER" id="PTHR45138">
    <property type="entry name" value="REGULATORY COMPONENTS OF SENSORY TRANSDUCTION SYSTEM"/>
    <property type="match status" value="1"/>
</dbReference>
<dbReference type="GO" id="GO:0043709">
    <property type="term" value="P:cell adhesion involved in single-species biofilm formation"/>
    <property type="evidence" value="ECO:0007669"/>
    <property type="project" value="TreeGrafter"/>
</dbReference>
<dbReference type="InterPro" id="IPR000253">
    <property type="entry name" value="FHA_dom"/>
</dbReference>
<dbReference type="Pfam" id="PF00990">
    <property type="entry name" value="GGDEF"/>
    <property type="match status" value="1"/>
</dbReference>
<dbReference type="CDD" id="cd00060">
    <property type="entry name" value="FHA"/>
    <property type="match status" value="1"/>
</dbReference>
<name>A0A4Y6PRI1_PERCE</name>
<dbReference type="PANTHER" id="PTHR45138:SF9">
    <property type="entry name" value="DIGUANYLATE CYCLASE DGCM-RELATED"/>
    <property type="match status" value="1"/>
</dbReference>
<evidence type="ECO:0000259" key="2">
    <source>
        <dbReference type="PROSITE" id="PS50887"/>
    </source>
</evidence>
<dbReference type="PROSITE" id="PS50887">
    <property type="entry name" value="GGDEF"/>
    <property type="match status" value="1"/>
</dbReference>
<evidence type="ECO:0000313" key="3">
    <source>
        <dbReference type="EMBL" id="QDG50928.1"/>
    </source>
</evidence>
<dbReference type="SMART" id="SM00267">
    <property type="entry name" value="GGDEF"/>
    <property type="match status" value="1"/>
</dbReference>
<dbReference type="GO" id="GO:0005886">
    <property type="term" value="C:plasma membrane"/>
    <property type="evidence" value="ECO:0007669"/>
    <property type="project" value="TreeGrafter"/>
</dbReference>
<dbReference type="InterPro" id="IPR008984">
    <property type="entry name" value="SMAD_FHA_dom_sf"/>
</dbReference>
<protein>
    <submittedName>
        <fullName evidence="3">GGDEF domain-containing protein</fullName>
    </submittedName>
</protein>
<dbReference type="Gene3D" id="3.30.70.270">
    <property type="match status" value="1"/>
</dbReference>
<dbReference type="AlphaFoldDB" id="A0A4Y6PRI1"/>
<accession>A0A5B8Y916</accession>
<feature type="domain" description="GGDEF" evidence="2">
    <location>
        <begin position="179"/>
        <end position="312"/>
    </location>
</feature>
<gene>
    <name evidence="3" type="ORF">FIV42_09335</name>
</gene>
<dbReference type="Pfam" id="PF00498">
    <property type="entry name" value="FHA"/>
    <property type="match status" value="1"/>
</dbReference>
<dbReference type="NCBIfam" id="TIGR00254">
    <property type="entry name" value="GGDEF"/>
    <property type="match status" value="1"/>
</dbReference>